<dbReference type="CDD" id="cd08411">
    <property type="entry name" value="PBP2_OxyR"/>
    <property type="match status" value="1"/>
</dbReference>
<dbReference type="InterPro" id="IPR036388">
    <property type="entry name" value="WH-like_DNA-bd_sf"/>
</dbReference>
<keyword evidence="4" id="KW-0010">Activator</keyword>
<keyword evidence="5" id="KW-0804">Transcription</keyword>
<dbReference type="Gene3D" id="1.10.10.10">
    <property type="entry name" value="Winged helix-like DNA-binding domain superfamily/Winged helix DNA-binding domain"/>
    <property type="match status" value="1"/>
</dbReference>
<dbReference type="InterPro" id="IPR036390">
    <property type="entry name" value="WH_DNA-bd_sf"/>
</dbReference>
<evidence type="ECO:0000259" key="7">
    <source>
        <dbReference type="PROSITE" id="PS50931"/>
    </source>
</evidence>
<evidence type="ECO:0000256" key="2">
    <source>
        <dbReference type="ARBA" id="ARBA00023015"/>
    </source>
</evidence>
<dbReference type="InterPro" id="IPR005119">
    <property type="entry name" value="LysR_subst-bd"/>
</dbReference>
<dbReference type="Proteomes" id="UP001218071">
    <property type="component" value="Chromosome"/>
</dbReference>
<evidence type="ECO:0000256" key="4">
    <source>
        <dbReference type="ARBA" id="ARBA00023159"/>
    </source>
</evidence>
<dbReference type="Gene3D" id="3.40.190.10">
    <property type="entry name" value="Periplasmic binding protein-like II"/>
    <property type="match status" value="2"/>
</dbReference>
<evidence type="ECO:0000256" key="1">
    <source>
        <dbReference type="ARBA" id="ARBA00009437"/>
    </source>
</evidence>
<keyword evidence="2" id="KW-0805">Transcription regulation</keyword>
<reference evidence="8 9" key="1">
    <citation type="submission" date="2020-10" db="EMBL/GenBank/DDBJ databases">
        <title>Complete genome sequence of Corynebacterium jeddahense DSM 45997, type strain of Corynebacterium jeddahense.</title>
        <authorList>
            <person name="Busche T."/>
            <person name="Kalinowski J."/>
            <person name="Ruckert C."/>
        </authorList>
    </citation>
    <scope>NUCLEOTIDE SEQUENCE [LARGE SCALE GENOMIC DNA]</scope>
    <source>
        <strain evidence="8 9">DSM 45997</strain>
    </source>
</reference>
<dbReference type="PRINTS" id="PR00039">
    <property type="entry name" value="HTHLYSR"/>
</dbReference>
<keyword evidence="9" id="KW-1185">Reference proteome</keyword>
<accession>A0ABY7UL50</accession>
<dbReference type="Pfam" id="PF00126">
    <property type="entry name" value="HTH_1"/>
    <property type="match status" value="1"/>
</dbReference>
<dbReference type="InterPro" id="IPR000847">
    <property type="entry name" value="LysR_HTH_N"/>
</dbReference>
<keyword evidence="3" id="KW-0238">DNA-binding</keyword>
<evidence type="ECO:0000256" key="3">
    <source>
        <dbReference type="ARBA" id="ARBA00023125"/>
    </source>
</evidence>
<dbReference type="PROSITE" id="PS50931">
    <property type="entry name" value="HTH_LYSR"/>
    <property type="match status" value="1"/>
</dbReference>
<dbReference type="SUPFAM" id="SSF46785">
    <property type="entry name" value="Winged helix' DNA-binding domain"/>
    <property type="match status" value="1"/>
</dbReference>
<evidence type="ECO:0000313" key="9">
    <source>
        <dbReference type="Proteomes" id="UP001218071"/>
    </source>
</evidence>
<comment type="similarity">
    <text evidence="1">Belongs to the LysR transcriptional regulatory family.</text>
</comment>
<evidence type="ECO:0000256" key="6">
    <source>
        <dbReference type="ARBA" id="ARBA00040885"/>
    </source>
</evidence>
<dbReference type="EMBL" id="CP063194">
    <property type="protein sequence ID" value="WCZ39079.1"/>
    <property type="molecule type" value="Genomic_DNA"/>
</dbReference>
<sequence>MAQNPERFNEKPMEPCKLIGMGNREYKPTLAQLRTFVTVAEQKHFVSAANMLGISQPSASQALAALETGLGIQLIERSTRRVIVTPAGEELLPYAKATLEAADAFSAHARGTGDALSGPLTIGVIPTVAPYLLPALLTRLHDAYPQLEPRIVENQTEHLLQQLRDGTLDLAIMATPTLATGVTELPLYDEEFVAVVPAEHPLAGASALPLEALREMELLLLDDGHCLRDQIVELCTLAEVRRTPGAQSVTRAASLTTIVQLVVAGLGTTLVPLSAVAAECARPGLAVATFADGVDAKRTVGLVMRASSRRRSEYEQLGELVAEAYRDAAESGAALLPR</sequence>
<dbReference type="PANTHER" id="PTHR30346">
    <property type="entry name" value="TRANSCRIPTIONAL DUAL REGULATOR HCAR-RELATED"/>
    <property type="match status" value="1"/>
</dbReference>
<dbReference type="SUPFAM" id="SSF53850">
    <property type="entry name" value="Periplasmic binding protein-like II"/>
    <property type="match status" value="1"/>
</dbReference>
<name>A0ABY7UL50_9CORY</name>
<dbReference type="PANTHER" id="PTHR30346:SF26">
    <property type="entry name" value="HYDROGEN PEROXIDE-INDUCIBLE GENES ACTIVATOR"/>
    <property type="match status" value="1"/>
</dbReference>
<dbReference type="Pfam" id="PF03466">
    <property type="entry name" value="LysR_substrate"/>
    <property type="match status" value="1"/>
</dbReference>
<gene>
    <name evidence="8" type="primary">oxyR</name>
    <name evidence="8" type="ORF">CJEDD_07430</name>
</gene>
<protein>
    <recommendedName>
        <fullName evidence="6">Probable hydrogen peroxide-inducible genes activator</fullName>
    </recommendedName>
</protein>
<organism evidence="8 9">
    <name type="scientific">Corynebacterium jeddahense</name>
    <dbReference type="NCBI Taxonomy" id="1414719"/>
    <lineage>
        <taxon>Bacteria</taxon>
        <taxon>Bacillati</taxon>
        <taxon>Actinomycetota</taxon>
        <taxon>Actinomycetes</taxon>
        <taxon>Mycobacteriales</taxon>
        <taxon>Corynebacteriaceae</taxon>
        <taxon>Corynebacterium</taxon>
    </lineage>
</organism>
<proteinExistence type="inferred from homology"/>
<evidence type="ECO:0000256" key="5">
    <source>
        <dbReference type="ARBA" id="ARBA00023163"/>
    </source>
</evidence>
<evidence type="ECO:0000313" key="8">
    <source>
        <dbReference type="EMBL" id="WCZ39079.1"/>
    </source>
</evidence>
<feature type="domain" description="HTH lysR-type" evidence="7">
    <location>
        <begin position="28"/>
        <end position="85"/>
    </location>
</feature>